<dbReference type="Pfam" id="PF00400">
    <property type="entry name" value="WD40"/>
    <property type="match status" value="3"/>
</dbReference>
<feature type="repeat" description="WD" evidence="3">
    <location>
        <begin position="267"/>
        <end position="303"/>
    </location>
</feature>
<evidence type="ECO:0000313" key="5">
    <source>
        <dbReference type="Proteomes" id="UP000808349"/>
    </source>
</evidence>
<keyword evidence="1 3" id="KW-0853">WD repeat</keyword>
<evidence type="ECO:0008006" key="6">
    <source>
        <dbReference type="Google" id="ProtNLM"/>
    </source>
</evidence>
<dbReference type="Proteomes" id="UP000808349">
    <property type="component" value="Unassembled WGS sequence"/>
</dbReference>
<evidence type="ECO:0000256" key="1">
    <source>
        <dbReference type="ARBA" id="ARBA00022574"/>
    </source>
</evidence>
<dbReference type="PROSITE" id="PS50082">
    <property type="entry name" value="WD_REPEATS_2"/>
    <property type="match status" value="3"/>
</dbReference>
<protein>
    <recommendedName>
        <fullName evidence="6">WD40 repeat domain-containing protein</fullName>
    </recommendedName>
</protein>
<dbReference type="InterPro" id="IPR015943">
    <property type="entry name" value="WD40/YVTN_repeat-like_dom_sf"/>
</dbReference>
<dbReference type="InterPro" id="IPR001680">
    <property type="entry name" value="WD40_rpt"/>
</dbReference>
<comment type="caution">
    <text evidence="4">The sequence shown here is derived from an EMBL/GenBank/DDBJ whole genome shotgun (WGS) entry which is preliminary data.</text>
</comment>
<reference evidence="4 5" key="1">
    <citation type="submission" date="2020-10" db="EMBL/GenBank/DDBJ databases">
        <title>Connecting structure to function with the recovery of over 1000 high-quality activated sludge metagenome-assembled genomes encoding full-length rRNA genes using long-read sequencing.</title>
        <authorList>
            <person name="Singleton C.M."/>
            <person name="Petriglieri F."/>
            <person name="Kristensen J.M."/>
            <person name="Kirkegaard R.H."/>
            <person name="Michaelsen T.Y."/>
            <person name="Andersen M.H."/>
            <person name="Karst S.M."/>
            <person name="Dueholm M.S."/>
            <person name="Nielsen P.H."/>
            <person name="Albertsen M."/>
        </authorList>
    </citation>
    <scope>NUCLEOTIDE SEQUENCE [LARGE SCALE GENOMIC DNA]</scope>
    <source>
        <strain evidence="4">Ribe_18-Q3-R11-54_BAT3C.373</strain>
    </source>
</reference>
<dbReference type="InterPro" id="IPR036322">
    <property type="entry name" value="WD40_repeat_dom_sf"/>
</dbReference>
<dbReference type="Gene3D" id="2.130.10.10">
    <property type="entry name" value="YVTN repeat-like/Quinoprotein amine dehydrogenase"/>
    <property type="match status" value="2"/>
</dbReference>
<evidence type="ECO:0000256" key="2">
    <source>
        <dbReference type="ARBA" id="ARBA00022737"/>
    </source>
</evidence>
<organism evidence="4 5">
    <name type="scientific">Candidatus Defluviibacterium haderslevense</name>
    <dbReference type="NCBI Taxonomy" id="2981993"/>
    <lineage>
        <taxon>Bacteria</taxon>
        <taxon>Pseudomonadati</taxon>
        <taxon>Bacteroidota</taxon>
        <taxon>Saprospiria</taxon>
        <taxon>Saprospirales</taxon>
        <taxon>Saprospiraceae</taxon>
        <taxon>Candidatus Defluviibacterium</taxon>
    </lineage>
</organism>
<dbReference type="PROSITE" id="PS50294">
    <property type="entry name" value="WD_REPEATS_REGION"/>
    <property type="match status" value="2"/>
</dbReference>
<dbReference type="EMBL" id="JADKFW010000004">
    <property type="protein sequence ID" value="MBK9716323.1"/>
    <property type="molecule type" value="Genomic_DNA"/>
</dbReference>
<proteinExistence type="predicted"/>
<dbReference type="PANTHER" id="PTHR44019:SF8">
    <property type="entry name" value="POC1 CENTRIOLAR PROTEIN HOMOLOG"/>
    <property type="match status" value="1"/>
</dbReference>
<name>A0A9D7XG35_9BACT</name>
<feature type="repeat" description="WD" evidence="3">
    <location>
        <begin position="10"/>
        <end position="43"/>
    </location>
</feature>
<feature type="repeat" description="WD" evidence="3">
    <location>
        <begin position="220"/>
        <end position="252"/>
    </location>
</feature>
<sequence length="303" mass="34543">MIDILQGQQFNGHTGSVYALAESWKEASFFSGGSDGLLVEWNVHDHLNGQVIAKIPDVIFSICVDEKRPIIYVGTQKGYLFVINTENKLIPRQIQFHTGPLFGICAYQESLFGISGDGLISQFNKVDLKYINSIKVGSVGLRSFFMDKVNEQLFVGDRQGNIFSYHFKSGIVNRLVQIESKKTIFSLNFNTSNNRLILGGMDAQLHYFQLDQDPIIQHSIDAHWYTINSIVNLDSYKLIITGSRDRSIRIWDEVTLELLKEISITKYKAHTHSVNYLLWMEKEKVLLSASDDKTVKSWIINKI</sequence>
<accession>A0A9D7XG35</accession>
<dbReference type="SMART" id="SM00320">
    <property type="entry name" value="WD40"/>
    <property type="match status" value="5"/>
</dbReference>
<dbReference type="SUPFAM" id="SSF50978">
    <property type="entry name" value="WD40 repeat-like"/>
    <property type="match status" value="1"/>
</dbReference>
<keyword evidence="2" id="KW-0677">Repeat</keyword>
<dbReference type="AlphaFoldDB" id="A0A9D7XG35"/>
<dbReference type="InterPro" id="IPR050505">
    <property type="entry name" value="WDR55/POC1"/>
</dbReference>
<gene>
    <name evidence="4" type="ORF">IPO85_02135</name>
</gene>
<dbReference type="PANTHER" id="PTHR44019">
    <property type="entry name" value="WD REPEAT-CONTAINING PROTEIN 55"/>
    <property type="match status" value="1"/>
</dbReference>
<evidence type="ECO:0000313" key="4">
    <source>
        <dbReference type="EMBL" id="MBK9716323.1"/>
    </source>
</evidence>
<evidence type="ECO:0000256" key="3">
    <source>
        <dbReference type="PROSITE-ProRule" id="PRU00221"/>
    </source>
</evidence>